<keyword evidence="1" id="KW-0732">Signal</keyword>
<evidence type="ECO:0000313" key="2">
    <source>
        <dbReference type="EMBL" id="RMA41776.1"/>
    </source>
</evidence>
<organism evidence="2 3">
    <name type="scientific">Rhodophyticola porphyridii</name>
    <dbReference type="NCBI Taxonomy" id="1852017"/>
    <lineage>
        <taxon>Bacteria</taxon>
        <taxon>Pseudomonadati</taxon>
        <taxon>Pseudomonadota</taxon>
        <taxon>Alphaproteobacteria</taxon>
        <taxon>Rhodobacterales</taxon>
        <taxon>Roseobacteraceae</taxon>
        <taxon>Rhodophyticola</taxon>
    </lineage>
</organism>
<feature type="signal peptide" evidence="1">
    <location>
        <begin position="1"/>
        <end position="21"/>
    </location>
</feature>
<feature type="chain" id="PRO_5017965696" evidence="1">
    <location>
        <begin position="22"/>
        <end position="167"/>
    </location>
</feature>
<dbReference type="OrthoDB" id="7857232at2"/>
<dbReference type="AlphaFoldDB" id="A0A3L9Y6N8"/>
<dbReference type="RefSeq" id="WP_121898490.1">
    <property type="nucleotide sequence ID" value="NZ_RCNT01000006.1"/>
</dbReference>
<comment type="caution">
    <text evidence="2">The sequence shown here is derived from an EMBL/GenBank/DDBJ whole genome shotgun (WGS) entry which is preliminary data.</text>
</comment>
<keyword evidence="3" id="KW-1185">Reference proteome</keyword>
<sequence>MSPRSLHWAVAFLASAVPALADEPLPPPAQYFFITETRVHVTGVLARDLVRIEPVSGIEDTWEIPGWRRNVHPSADGQYVLVGNPGLNLLEGVPTPERTVMEIWAAPGELLGTVPLGTLMDPADLEPTASHHRWIAGYQWTGTGWRFLTPDGQFWHLSPNPLRLIRE</sequence>
<protein>
    <submittedName>
        <fullName evidence="2">Uncharacterized protein</fullName>
    </submittedName>
</protein>
<dbReference type="Proteomes" id="UP000281343">
    <property type="component" value="Unassembled WGS sequence"/>
</dbReference>
<evidence type="ECO:0000313" key="3">
    <source>
        <dbReference type="Proteomes" id="UP000281343"/>
    </source>
</evidence>
<name>A0A3L9Y6N8_9RHOB</name>
<evidence type="ECO:0000256" key="1">
    <source>
        <dbReference type="SAM" id="SignalP"/>
    </source>
</evidence>
<gene>
    <name evidence="2" type="ORF">D9R08_13015</name>
</gene>
<dbReference type="EMBL" id="RCNT01000006">
    <property type="protein sequence ID" value="RMA41776.1"/>
    <property type="molecule type" value="Genomic_DNA"/>
</dbReference>
<reference evidence="2 3" key="1">
    <citation type="submission" date="2018-10" db="EMBL/GenBank/DDBJ databases">
        <authorList>
            <person name="Jung H.S."/>
            <person name="Jeon C.O."/>
        </authorList>
    </citation>
    <scope>NUCLEOTIDE SEQUENCE [LARGE SCALE GENOMIC DNA]</scope>
    <source>
        <strain evidence="2 3">MA-7-27</strain>
    </source>
</reference>
<proteinExistence type="predicted"/>
<accession>A0A3L9Y6N8</accession>